<feature type="compositionally biased region" description="Basic and acidic residues" evidence="1">
    <location>
        <begin position="462"/>
        <end position="471"/>
    </location>
</feature>
<feature type="compositionally biased region" description="Basic residues" evidence="1">
    <location>
        <begin position="440"/>
        <end position="449"/>
    </location>
</feature>
<gene>
    <name evidence="2" type="ORF">Din_036222</name>
</gene>
<feature type="region of interest" description="Disordered" evidence="1">
    <location>
        <begin position="819"/>
        <end position="907"/>
    </location>
</feature>
<evidence type="ECO:0000313" key="2">
    <source>
        <dbReference type="EMBL" id="MPA66781.1"/>
    </source>
</evidence>
<feature type="compositionally biased region" description="Polar residues" evidence="1">
    <location>
        <begin position="284"/>
        <end position="320"/>
    </location>
</feature>
<feature type="region of interest" description="Disordered" evidence="1">
    <location>
        <begin position="919"/>
        <end position="1081"/>
    </location>
</feature>
<evidence type="ECO:0000256" key="1">
    <source>
        <dbReference type="SAM" id="MobiDB-lite"/>
    </source>
</evidence>
<feature type="compositionally biased region" description="Basic and acidic residues" evidence="1">
    <location>
        <begin position="896"/>
        <end position="907"/>
    </location>
</feature>
<organism evidence="2">
    <name type="scientific">Davidia involucrata</name>
    <name type="common">Dove tree</name>
    <dbReference type="NCBI Taxonomy" id="16924"/>
    <lineage>
        <taxon>Eukaryota</taxon>
        <taxon>Viridiplantae</taxon>
        <taxon>Streptophyta</taxon>
        <taxon>Embryophyta</taxon>
        <taxon>Tracheophyta</taxon>
        <taxon>Spermatophyta</taxon>
        <taxon>Magnoliopsida</taxon>
        <taxon>eudicotyledons</taxon>
        <taxon>Gunneridae</taxon>
        <taxon>Pentapetalae</taxon>
        <taxon>asterids</taxon>
        <taxon>Cornales</taxon>
        <taxon>Nyssaceae</taxon>
        <taxon>Davidia</taxon>
    </lineage>
</organism>
<feature type="region of interest" description="Disordered" evidence="1">
    <location>
        <begin position="371"/>
        <end position="546"/>
    </location>
</feature>
<feature type="region of interest" description="Disordered" evidence="1">
    <location>
        <begin position="284"/>
        <end position="321"/>
    </location>
</feature>
<dbReference type="AlphaFoldDB" id="A0A5B7BGE5"/>
<dbReference type="EMBL" id="GHES01036222">
    <property type="protein sequence ID" value="MPA66781.1"/>
    <property type="molecule type" value="Transcribed_RNA"/>
</dbReference>
<proteinExistence type="predicted"/>
<dbReference type="GO" id="GO:0009416">
    <property type="term" value="P:response to light stimulus"/>
    <property type="evidence" value="ECO:0007669"/>
    <property type="project" value="TreeGrafter"/>
</dbReference>
<evidence type="ECO:0008006" key="3">
    <source>
        <dbReference type="Google" id="ProtNLM"/>
    </source>
</evidence>
<feature type="compositionally biased region" description="Polar residues" evidence="1">
    <location>
        <begin position="1034"/>
        <end position="1046"/>
    </location>
</feature>
<accession>A0A5B7BGE5</accession>
<dbReference type="GO" id="GO:0045893">
    <property type="term" value="P:positive regulation of DNA-templated transcription"/>
    <property type="evidence" value="ECO:0007669"/>
    <property type="project" value="TreeGrafter"/>
</dbReference>
<feature type="compositionally biased region" description="Polar residues" evidence="1">
    <location>
        <begin position="517"/>
        <end position="528"/>
    </location>
</feature>
<name>A0A5B7BGE5_DAVIN</name>
<feature type="region of interest" description="Disordered" evidence="1">
    <location>
        <begin position="136"/>
        <end position="157"/>
    </location>
</feature>
<feature type="compositionally biased region" description="Basic and acidic residues" evidence="1">
    <location>
        <begin position="1016"/>
        <end position="1032"/>
    </location>
</feature>
<protein>
    <recommendedName>
        <fullName evidence="3">COP1-interacting protein 7</fullName>
    </recommendedName>
</protein>
<feature type="compositionally biased region" description="Polar residues" evidence="1">
    <location>
        <begin position="1065"/>
        <end position="1074"/>
    </location>
</feature>
<feature type="compositionally biased region" description="Acidic residues" evidence="1">
    <location>
        <begin position="408"/>
        <end position="425"/>
    </location>
</feature>
<dbReference type="PANTHER" id="PTHR31008">
    <property type="entry name" value="COP1-INTERACTING PROTEIN-RELATED"/>
    <property type="match status" value="1"/>
</dbReference>
<dbReference type="PANTHER" id="PTHR31008:SF4">
    <property type="entry name" value="COP1-INTERACTING PROTEIN 7"/>
    <property type="match status" value="1"/>
</dbReference>
<sequence>MDSKALLDYALFQLTPTRTRCDLVISAGGTSEKLASGLLEPFLSHLKCAKDQIQKGGYSITLQPPSTATAAAWFTKATLERFVRFVSTPEVLERFVTIEREIAQIESSVHSNDYTTVAIETEGNVTVADEIHKKSTASFKSRDESNGTNDAAQEENSKVRLQRVLETRKAMLRKEQEMAYARALVAGFEMDYIDDLISFADTFGASRLREACINFTELCKKKNDDGLWMDEVAAMQACSHSELSYLGTSGIVLAGEDIDHSQEIMINVQSGGLSSRKQHVSIDASMSDSTISHGSSDINQDNGLPTSAPMQSTDAKSQVPMSWPNHLPQYMHNFQGPVFQQMPPYQGYLFPGMQVAPPYYPGNMPWPPNVVDSGLGLDRDPDDRRNHKPSSRNKEKYSHGKGAKTLEQDENTEPSDPSSESDSDEYLQHGKKNSSIEQLRRKKHGKRSSGKVVIRNINYITSKRDGERDSISEENSSDDEFIDGDSLKQQVEEAVGSLGRHHKSTSGNNKKRDGSKHPSTMNGSSGTADQDIENVAANNSGGGKRNETWDIFQNLLMRDTDSRSNGINSDPVKVQEEYFASKSSGEAMPFAFDMESEGVKKHCAISTDSFVVAERDTGSEGKTLLENFEAGENVLPVIKKRDSTYEELLFSQRIEESENYSRVALPDCATESSITKIQGGDWFVGKQPDKSATKDESLDRNIFDGEYTSSFVGDHFQTQKNKKDVLIDDSFMVQVRQLEDYPSDSQLRTDMCMTSDIIEAIEPKNSVPNNLQEKAEARSVYEPDDLYMVLGRDSAAEQAVASWNPEMDYGNNNSFTEAVKRHSDGEPTDCVDPKLPANGNETKSKTSGAAEGKVLSKEARSKASVGSLGKKKSEIILGGKKPSSVSRTTVQKSKSKKEEENRKKKEEILIERQKRIAERSAATGVIPATSKRTSKESKTAMASVKNEKPKVQSPTQETNKVHKPVLKSSTIDRLAAARMSHKLPSTELKSSQPRKATLKENGTTGTTLSRKSAGAENKKLSANKAEHSDKKNSPKNSNELHSSVSDVQEKKDHMDATPALPIESSPAQTTQSSNEVDDSENIKELHSITSINKNEGDVIFQENTLDDKSCNRISLNGDLGMPTENHSSQLDYLKGDDNEVTSKTSLVLHEDNTVSNDHGEYIPSMAVHPLPASPNKALNSTALNDDEDSLGNENFPVSSEISVVEISTPPPNNEMSPEQIHSRKKWNNGEISPKAKGFRKLLLFGRKSRNSSVN</sequence>
<reference evidence="2" key="1">
    <citation type="submission" date="2019-08" db="EMBL/GenBank/DDBJ databases">
        <title>Reference gene set and small RNA set construction with multiple tissues from Davidia involucrata Baill.</title>
        <authorList>
            <person name="Yang H."/>
            <person name="Zhou C."/>
            <person name="Li G."/>
            <person name="Wang J."/>
            <person name="Gao P."/>
            <person name="Wang M."/>
            <person name="Wang R."/>
            <person name="Zhao Y."/>
        </authorList>
    </citation>
    <scope>NUCLEOTIDE SEQUENCE</scope>
    <source>
        <tissue evidence="2">Mixed with DoveR01_LX</tissue>
    </source>
</reference>
<feature type="compositionally biased region" description="Polar residues" evidence="1">
    <location>
        <begin position="987"/>
        <end position="1010"/>
    </location>
</feature>